<dbReference type="Gene3D" id="3.40.50.150">
    <property type="entry name" value="Vaccinia Virus protein VP39"/>
    <property type="match status" value="1"/>
</dbReference>
<dbReference type="InterPro" id="IPR029063">
    <property type="entry name" value="SAM-dependent_MTases_sf"/>
</dbReference>
<sequence>MNTGNGEFSYAKNSTLQEIVIRKAIPILEHTIKSMASLNRDIVFGKCFNIADLGCSSGTNTLLVASIIIDIVHEVCKENNHNAPQFQVYLNDLYGNDFNGIFKLLPDFHAKLTREKGGNFGPCFISAVPGSFYGRLFPDQTLHLIHSSYSVHWLSQVPEGLDDNKSNIYIARTSPQNVLEAYRKQFYSDFTKFLKLRSMELVSGGRMVLIFHGRSIVDPCSSESCRLLGILAQSLVNLLKEGLVQESDINSFNIPCYTPCEDEVRDAINIEGSFSLATMNVFESNWDPYDIDYTNMNDLKEHSRIRAKNAARVLRAIMEPLLTSHFGNSIIDPLFNKYEKHLAEHIANNKKTRYFNVLISLTKK</sequence>
<name>A0AA38TDQ4_9ASTR</name>
<keyword evidence="2" id="KW-0489">Methyltransferase</keyword>
<dbReference type="PANTHER" id="PTHR31009">
    <property type="entry name" value="S-ADENOSYL-L-METHIONINE:CARBOXYL METHYLTRANSFERASE FAMILY PROTEIN"/>
    <property type="match status" value="1"/>
</dbReference>
<evidence type="ECO:0000256" key="5">
    <source>
        <dbReference type="ARBA" id="ARBA00022842"/>
    </source>
</evidence>
<evidence type="ECO:0000256" key="3">
    <source>
        <dbReference type="ARBA" id="ARBA00022679"/>
    </source>
</evidence>
<dbReference type="InterPro" id="IPR042086">
    <property type="entry name" value="MeTrfase_capping"/>
</dbReference>
<dbReference type="GO" id="GO:0046872">
    <property type="term" value="F:metal ion binding"/>
    <property type="evidence" value="ECO:0007669"/>
    <property type="project" value="UniProtKB-KW"/>
</dbReference>
<dbReference type="Gene3D" id="1.10.1200.270">
    <property type="entry name" value="Methyltransferase, alpha-helical capping domain"/>
    <property type="match status" value="1"/>
</dbReference>
<evidence type="ECO:0000256" key="2">
    <source>
        <dbReference type="ARBA" id="ARBA00022603"/>
    </source>
</evidence>
<comment type="caution">
    <text evidence="6">The sequence shown here is derived from an EMBL/GenBank/DDBJ whole genome shotgun (WGS) entry which is preliminary data.</text>
</comment>
<evidence type="ECO:0000313" key="6">
    <source>
        <dbReference type="EMBL" id="KAJ9558159.1"/>
    </source>
</evidence>
<dbReference type="GO" id="GO:0008168">
    <property type="term" value="F:methyltransferase activity"/>
    <property type="evidence" value="ECO:0007669"/>
    <property type="project" value="UniProtKB-KW"/>
</dbReference>
<accession>A0AA38TDQ4</accession>
<evidence type="ECO:0000313" key="7">
    <source>
        <dbReference type="Proteomes" id="UP001172457"/>
    </source>
</evidence>
<dbReference type="EMBL" id="JARYMX010000003">
    <property type="protein sequence ID" value="KAJ9558159.1"/>
    <property type="molecule type" value="Genomic_DNA"/>
</dbReference>
<organism evidence="6 7">
    <name type="scientific">Centaurea solstitialis</name>
    <name type="common">yellow star-thistle</name>
    <dbReference type="NCBI Taxonomy" id="347529"/>
    <lineage>
        <taxon>Eukaryota</taxon>
        <taxon>Viridiplantae</taxon>
        <taxon>Streptophyta</taxon>
        <taxon>Embryophyta</taxon>
        <taxon>Tracheophyta</taxon>
        <taxon>Spermatophyta</taxon>
        <taxon>Magnoliopsida</taxon>
        <taxon>eudicotyledons</taxon>
        <taxon>Gunneridae</taxon>
        <taxon>Pentapetalae</taxon>
        <taxon>asterids</taxon>
        <taxon>campanulids</taxon>
        <taxon>Asterales</taxon>
        <taxon>Asteraceae</taxon>
        <taxon>Carduoideae</taxon>
        <taxon>Cardueae</taxon>
        <taxon>Centaureinae</taxon>
        <taxon>Centaurea</taxon>
    </lineage>
</organism>
<dbReference type="Proteomes" id="UP001172457">
    <property type="component" value="Chromosome 3"/>
</dbReference>
<evidence type="ECO:0000256" key="4">
    <source>
        <dbReference type="ARBA" id="ARBA00022723"/>
    </source>
</evidence>
<dbReference type="Pfam" id="PF03492">
    <property type="entry name" value="Methyltransf_7"/>
    <property type="match status" value="1"/>
</dbReference>
<comment type="similarity">
    <text evidence="1">Belongs to the methyltransferase superfamily. Type-7 methyltransferase family.</text>
</comment>
<keyword evidence="5" id="KW-0460">Magnesium</keyword>
<dbReference type="SUPFAM" id="SSF53335">
    <property type="entry name" value="S-adenosyl-L-methionine-dependent methyltransferases"/>
    <property type="match status" value="1"/>
</dbReference>
<keyword evidence="7" id="KW-1185">Reference proteome</keyword>
<keyword evidence="4" id="KW-0479">Metal-binding</keyword>
<proteinExistence type="inferred from homology"/>
<dbReference type="InterPro" id="IPR005299">
    <property type="entry name" value="MeTrfase_7"/>
</dbReference>
<keyword evidence="3" id="KW-0808">Transferase</keyword>
<protein>
    <submittedName>
        <fullName evidence="6">Uncharacterized protein</fullName>
    </submittedName>
</protein>
<gene>
    <name evidence="6" type="ORF">OSB04_012773</name>
</gene>
<reference evidence="6" key="1">
    <citation type="submission" date="2023-03" db="EMBL/GenBank/DDBJ databases">
        <title>Chromosome-scale reference genome and RAD-based genetic map of yellow starthistle (Centaurea solstitialis) reveal putative structural variation and QTLs associated with invader traits.</title>
        <authorList>
            <person name="Reatini B."/>
            <person name="Cang F.A."/>
            <person name="Jiang Q."/>
            <person name="Mckibben M.T.W."/>
            <person name="Barker M.S."/>
            <person name="Rieseberg L.H."/>
            <person name="Dlugosch K.M."/>
        </authorList>
    </citation>
    <scope>NUCLEOTIDE SEQUENCE</scope>
    <source>
        <strain evidence="6">CAN-66</strain>
        <tissue evidence="6">Leaf</tissue>
    </source>
</reference>
<dbReference type="GO" id="GO:0032259">
    <property type="term" value="P:methylation"/>
    <property type="evidence" value="ECO:0007669"/>
    <property type="project" value="UniProtKB-KW"/>
</dbReference>
<dbReference type="AlphaFoldDB" id="A0AA38TDQ4"/>
<evidence type="ECO:0000256" key="1">
    <source>
        <dbReference type="ARBA" id="ARBA00007967"/>
    </source>
</evidence>